<evidence type="ECO:0000259" key="10">
    <source>
        <dbReference type="Pfam" id="PF04262"/>
    </source>
</evidence>
<dbReference type="EC" id="6.3.2.2" evidence="8"/>
<keyword evidence="4 8" id="KW-0317">Glutathione biosynthesis</keyword>
<comment type="catalytic activity">
    <reaction evidence="7 8 9">
        <text>L-cysteine + L-glutamate + ATP = gamma-L-glutamyl-L-cysteine + ADP + phosphate + H(+)</text>
        <dbReference type="Rhea" id="RHEA:13285"/>
        <dbReference type="ChEBI" id="CHEBI:15378"/>
        <dbReference type="ChEBI" id="CHEBI:29985"/>
        <dbReference type="ChEBI" id="CHEBI:30616"/>
        <dbReference type="ChEBI" id="CHEBI:35235"/>
        <dbReference type="ChEBI" id="CHEBI:43474"/>
        <dbReference type="ChEBI" id="CHEBI:58173"/>
        <dbReference type="ChEBI" id="CHEBI:456216"/>
        <dbReference type="EC" id="6.3.2.2"/>
    </reaction>
</comment>
<evidence type="ECO:0000256" key="9">
    <source>
        <dbReference type="RuleBase" id="RU004391"/>
    </source>
</evidence>
<dbReference type="HAMAP" id="MF_00578">
    <property type="entry name" value="Glu_cys_ligase"/>
    <property type="match status" value="1"/>
</dbReference>
<dbReference type="PANTHER" id="PTHR38761">
    <property type="entry name" value="GLUTAMATE--CYSTEINE LIGASE"/>
    <property type="match status" value="1"/>
</dbReference>
<sequence length="526" mass="59799">MSQSIDSRLNRLIHTGQQHLLRNGLKGLEKESLRLTPNGTISHTRHPIGIGSALTHPYITTDYSEALIELITPPYADPAETLRFLKDLHSFVYRHLNDEILLGTSMPCGVTSDESIPIAEYGTSNIGRMKHIYRRGLAYRYGRMMQAIAGVHFNYSVNEGLWPVLRELEDGAESLASFIADSYFGIVRNVHRHGWLTIYLFGASPAFSKSFFAGREHLASRFSEFDARTLFRPYATSLRMSDIGYKNDSQSGLDISFNNLEEYVASLGRAIETPYPLYERIGVKVDGEYRQLNSNILQIENEYYSVVRPKQVAESGEKPTLALKRRGVRYLELRSLDLNCFSSAGASLDQLRFLETFLLFCLLKQSPPLDSAEKAEISQNGMAVACCGRTPGFKLRRQGREVFLKDWAREILDGMRGIAEILDAGDAFMPYTRSLEIQAAAVSDPDLTPSARMLADMRANGESYEDYALRISKEHAQTFRDRFLSAERAEFFRRLTEESLEEQRQIEASDRLSFDEFLQRYFAQKE</sequence>
<dbReference type="InterPro" id="IPR006334">
    <property type="entry name" value="Glut_cys_ligase"/>
</dbReference>
<dbReference type="InterPro" id="IPR014746">
    <property type="entry name" value="Gln_synth/guanido_kin_cat_dom"/>
</dbReference>
<dbReference type="Gene3D" id="3.30.590.20">
    <property type="match status" value="1"/>
</dbReference>
<evidence type="ECO:0000256" key="8">
    <source>
        <dbReference type="HAMAP-Rule" id="MF_00578"/>
    </source>
</evidence>
<reference evidence="11 12" key="1">
    <citation type="submission" date="2023-03" db="EMBL/GenBank/DDBJ databases">
        <authorList>
            <person name="Pearce D."/>
        </authorList>
    </citation>
    <scope>NUCLEOTIDE SEQUENCE [LARGE SCALE GENOMIC DNA]</scope>
    <source>
        <strain evidence="11">Msz</strain>
    </source>
</reference>
<proteinExistence type="inferred from homology"/>
<evidence type="ECO:0000256" key="6">
    <source>
        <dbReference type="ARBA" id="ARBA00022840"/>
    </source>
</evidence>
<evidence type="ECO:0000313" key="11">
    <source>
        <dbReference type="EMBL" id="CAI8974172.1"/>
    </source>
</evidence>
<keyword evidence="5 8" id="KW-0547">Nucleotide-binding</keyword>
<keyword evidence="3 8" id="KW-0436">Ligase</keyword>
<dbReference type="RefSeq" id="WP_026608780.1">
    <property type="nucleotide sequence ID" value="NZ_OX458333.1"/>
</dbReference>
<comment type="similarity">
    <text evidence="2 8">Belongs to the glutamate--cysteine ligase type 1 family. Type 1 subfamily.</text>
</comment>
<name>A0ABM9I9H5_9GAMM</name>
<keyword evidence="12" id="KW-1185">Reference proteome</keyword>
<evidence type="ECO:0000256" key="2">
    <source>
        <dbReference type="ARBA" id="ARBA00008772"/>
    </source>
</evidence>
<dbReference type="SUPFAM" id="SSF55931">
    <property type="entry name" value="Glutamine synthetase/guanido kinase"/>
    <property type="match status" value="1"/>
</dbReference>
<keyword evidence="6 8" id="KW-0067">ATP-binding</keyword>
<evidence type="ECO:0000256" key="7">
    <source>
        <dbReference type="ARBA" id="ARBA00048819"/>
    </source>
</evidence>
<evidence type="ECO:0000256" key="5">
    <source>
        <dbReference type="ARBA" id="ARBA00022741"/>
    </source>
</evidence>
<dbReference type="NCBIfam" id="TIGR01434">
    <property type="entry name" value="glu_cys_ligase"/>
    <property type="match status" value="1"/>
</dbReference>
<organism evidence="11 12">
    <name type="scientific">Methylocaldum szegediense</name>
    <dbReference type="NCBI Taxonomy" id="73780"/>
    <lineage>
        <taxon>Bacteria</taxon>
        <taxon>Pseudomonadati</taxon>
        <taxon>Pseudomonadota</taxon>
        <taxon>Gammaproteobacteria</taxon>
        <taxon>Methylococcales</taxon>
        <taxon>Methylococcaceae</taxon>
        <taxon>Methylocaldum</taxon>
    </lineage>
</organism>
<dbReference type="GO" id="GO:0004357">
    <property type="term" value="F:glutamate-cysteine ligase activity"/>
    <property type="evidence" value="ECO:0007669"/>
    <property type="project" value="UniProtKB-EC"/>
</dbReference>
<dbReference type="InterPro" id="IPR007370">
    <property type="entry name" value="Glu_cys_ligase"/>
</dbReference>
<evidence type="ECO:0000313" key="12">
    <source>
        <dbReference type="Proteomes" id="UP001162030"/>
    </source>
</evidence>
<dbReference type="EMBL" id="OX458333">
    <property type="protein sequence ID" value="CAI8974172.1"/>
    <property type="molecule type" value="Genomic_DNA"/>
</dbReference>
<evidence type="ECO:0000256" key="4">
    <source>
        <dbReference type="ARBA" id="ARBA00022684"/>
    </source>
</evidence>
<gene>
    <name evidence="8 11" type="primary">gshA</name>
    <name evidence="11" type="ORF">MSZNOR_4959</name>
</gene>
<evidence type="ECO:0000256" key="3">
    <source>
        <dbReference type="ARBA" id="ARBA00022598"/>
    </source>
</evidence>
<evidence type="ECO:0000256" key="1">
    <source>
        <dbReference type="ARBA" id="ARBA00005006"/>
    </source>
</evidence>
<comment type="pathway">
    <text evidence="1 8 9">Sulfur metabolism; glutathione biosynthesis; glutathione from L-cysteine and L-glutamate: step 1/2.</text>
</comment>
<accession>A0ABM9I9H5</accession>
<protein>
    <recommendedName>
        <fullName evidence="8">Glutamate--cysteine ligase</fullName>
        <ecNumber evidence="8">6.3.2.2</ecNumber>
    </recommendedName>
    <alternativeName>
        <fullName evidence="8">Gamma-ECS</fullName>
        <shortName evidence="8">GCS</shortName>
    </alternativeName>
    <alternativeName>
        <fullName evidence="8">Gamma-glutamylcysteine synthetase</fullName>
    </alternativeName>
</protein>
<feature type="domain" description="Glutamate--cysteine ligase" evidence="10">
    <location>
        <begin position="10"/>
        <end position="382"/>
    </location>
</feature>
<dbReference type="Pfam" id="PF04262">
    <property type="entry name" value="Glu_cys_ligase"/>
    <property type="match status" value="1"/>
</dbReference>
<dbReference type="PANTHER" id="PTHR38761:SF1">
    <property type="entry name" value="GLUTAMATE--CYSTEINE LIGASE"/>
    <property type="match status" value="1"/>
</dbReference>
<dbReference type="Proteomes" id="UP001162030">
    <property type="component" value="Chromosome"/>
</dbReference>